<dbReference type="Pfam" id="PF03929">
    <property type="entry name" value="PepSY_TM"/>
    <property type="match status" value="1"/>
</dbReference>
<comment type="caution">
    <text evidence="1">The sequence shown here is derived from an EMBL/GenBank/DDBJ whole genome shotgun (WGS) entry which is preliminary data.</text>
</comment>
<dbReference type="RefSeq" id="WP_229676390.1">
    <property type="nucleotide sequence ID" value="NZ_BMIG01000013.1"/>
</dbReference>
<sequence>MASVSGIATHKRILADFYTFRPKNNQSSWLDAHNAVAVLALPYHLMITSPRDRHPDVHVRALGATGGLRGRPANLFAEVFTANARDRQAAGRPPPLAPIAPLVAQASAHWGLVYLRRVRWCSSA</sequence>
<gene>
    <name evidence="1" type="ORF">GCM10011496_31700</name>
</gene>
<protein>
    <submittedName>
        <fullName evidence="1">Uncharacterized protein</fullName>
    </submittedName>
</protein>
<dbReference type="Proteomes" id="UP000620596">
    <property type="component" value="Unassembled WGS sequence"/>
</dbReference>
<accession>A0A916SN57</accession>
<evidence type="ECO:0000313" key="2">
    <source>
        <dbReference type="Proteomes" id="UP000620596"/>
    </source>
</evidence>
<proteinExistence type="predicted"/>
<dbReference type="InterPro" id="IPR005625">
    <property type="entry name" value="PepSY-ass_TM"/>
</dbReference>
<dbReference type="EMBL" id="BMIG01000013">
    <property type="protein sequence ID" value="GGB08442.1"/>
    <property type="molecule type" value="Genomic_DNA"/>
</dbReference>
<reference evidence="1" key="2">
    <citation type="submission" date="2020-09" db="EMBL/GenBank/DDBJ databases">
        <authorList>
            <person name="Sun Q."/>
            <person name="Zhou Y."/>
        </authorList>
    </citation>
    <scope>NUCLEOTIDE SEQUENCE</scope>
    <source>
        <strain evidence="1">CGMCC 1.15322</strain>
    </source>
</reference>
<keyword evidence="2" id="KW-1185">Reference proteome</keyword>
<evidence type="ECO:0000313" key="1">
    <source>
        <dbReference type="EMBL" id="GGB08442.1"/>
    </source>
</evidence>
<dbReference type="AlphaFoldDB" id="A0A916SN57"/>
<reference evidence="1" key="1">
    <citation type="journal article" date="2014" name="Int. J. Syst. Evol. Microbiol.">
        <title>Complete genome sequence of Corynebacterium casei LMG S-19264T (=DSM 44701T), isolated from a smear-ripened cheese.</title>
        <authorList>
            <consortium name="US DOE Joint Genome Institute (JGI-PGF)"/>
            <person name="Walter F."/>
            <person name="Albersmeier A."/>
            <person name="Kalinowski J."/>
            <person name="Ruckert C."/>
        </authorList>
    </citation>
    <scope>NUCLEOTIDE SEQUENCE</scope>
    <source>
        <strain evidence="1">CGMCC 1.15322</strain>
    </source>
</reference>
<organism evidence="1 2">
    <name type="scientific">Polaromonas eurypsychrophila</name>
    <dbReference type="NCBI Taxonomy" id="1614635"/>
    <lineage>
        <taxon>Bacteria</taxon>
        <taxon>Pseudomonadati</taxon>
        <taxon>Pseudomonadota</taxon>
        <taxon>Betaproteobacteria</taxon>
        <taxon>Burkholderiales</taxon>
        <taxon>Comamonadaceae</taxon>
        <taxon>Polaromonas</taxon>
    </lineage>
</organism>
<name>A0A916SN57_9BURK</name>